<protein>
    <submittedName>
        <fullName evidence="2">Uncharacterized protein</fullName>
    </submittedName>
</protein>
<evidence type="ECO:0000313" key="2">
    <source>
        <dbReference type="EMBL" id="QQA60042.1"/>
    </source>
</evidence>
<accession>A0A7T3X0N1</accession>
<evidence type="ECO:0000256" key="1">
    <source>
        <dbReference type="SAM" id="Coils"/>
    </source>
</evidence>
<name>A0A7T3X0N1_AERCA</name>
<gene>
    <name evidence="2" type="ORF">JC965_17745</name>
</gene>
<keyword evidence="1" id="KW-0175">Coiled coil</keyword>
<reference evidence="2" key="1">
    <citation type="submission" date="2020-12" db="EMBL/GenBank/DDBJ databases">
        <title>GES Beta-lactamases isolated from hospital effluents in Brazil.</title>
        <authorList>
            <person name="Conte D."/>
            <person name="Mesa D."/>
            <person name="Palmeiro J.K."/>
            <person name="Dalla-Costa L.M."/>
        </authorList>
    </citation>
    <scope>NUCLEOTIDE SEQUENCE [LARGE SCALE GENOMIC DNA]</scope>
    <source>
        <strain evidence="2">Aero21</strain>
    </source>
</reference>
<organism evidence="2">
    <name type="scientific">Aeromonas caviae</name>
    <name type="common">Aeromonas punctata</name>
    <dbReference type="NCBI Taxonomy" id="648"/>
    <lineage>
        <taxon>Bacteria</taxon>
        <taxon>Pseudomonadati</taxon>
        <taxon>Pseudomonadota</taxon>
        <taxon>Gammaproteobacteria</taxon>
        <taxon>Aeromonadales</taxon>
        <taxon>Aeromonadaceae</taxon>
        <taxon>Aeromonas</taxon>
    </lineage>
</organism>
<dbReference type="EMBL" id="CP065937">
    <property type="protein sequence ID" value="QQA60042.1"/>
    <property type="molecule type" value="Genomic_DNA"/>
</dbReference>
<sequence length="154" mass="17854">MSEPASKLGRKEILTEELARKIARMVSLFPDSQIPVTWENVMTHSKKKFGHAFNRQMLSQKEWHGRKLIAEAFSEAKNIQRRMHNDTAPKYKTAARSVLQKKIGELEAKNLALREELETVRAQQVDKLDAFLNTTSREIDLRKLLDAFYVETNK</sequence>
<dbReference type="RefSeq" id="WP_198497387.1">
    <property type="nucleotide sequence ID" value="NZ_JAXOIB010000101.1"/>
</dbReference>
<proteinExistence type="predicted"/>
<dbReference type="AlphaFoldDB" id="A0A7T3X0N1"/>
<feature type="coiled-coil region" evidence="1">
    <location>
        <begin position="96"/>
        <end position="123"/>
    </location>
</feature>